<dbReference type="RefSeq" id="WP_119985932.1">
    <property type="nucleotide sequence ID" value="NZ_CP032489.1"/>
</dbReference>
<proteinExistence type="predicted"/>
<dbReference type="Proteomes" id="UP000266118">
    <property type="component" value="Chromosome"/>
</dbReference>
<sequence length="157" mass="17975">MKKLIQWSLLIVLFGTITPAFSQLEWSPAQKEVWKTETTITDLFMKGDFQAAYAYYDESYMGWNNSMPAPMPKSSMMKEIAYEVSLGGKFDYYNAVPVVIWVNGNYAYADYYYSAVFSDKDGKKMNEHGRWLDVLMKKDGKWLLVGDHGGSDPSPTK</sequence>
<accession>A0A386HML1</accession>
<dbReference type="AlphaFoldDB" id="A0A386HML1"/>
<evidence type="ECO:0000313" key="2">
    <source>
        <dbReference type="EMBL" id="AYD47138.1"/>
    </source>
</evidence>
<gene>
    <name evidence="2" type="ORF">D6B99_05630</name>
</gene>
<evidence type="ECO:0000313" key="3">
    <source>
        <dbReference type="Proteomes" id="UP000266118"/>
    </source>
</evidence>
<dbReference type="OrthoDB" id="951068at2"/>
<dbReference type="Gene3D" id="3.10.450.50">
    <property type="match status" value="1"/>
</dbReference>
<protein>
    <recommendedName>
        <fullName evidence="1">DUF4440 domain-containing protein</fullName>
    </recommendedName>
</protein>
<dbReference type="InterPro" id="IPR027843">
    <property type="entry name" value="DUF4440"/>
</dbReference>
<dbReference type="KEGG" id="ark:D6B99_05630"/>
<evidence type="ECO:0000259" key="1">
    <source>
        <dbReference type="Pfam" id="PF14534"/>
    </source>
</evidence>
<organism evidence="2 3">
    <name type="scientific">Arachidicoccus soli</name>
    <dbReference type="NCBI Taxonomy" id="2341117"/>
    <lineage>
        <taxon>Bacteria</taxon>
        <taxon>Pseudomonadati</taxon>
        <taxon>Bacteroidota</taxon>
        <taxon>Chitinophagia</taxon>
        <taxon>Chitinophagales</taxon>
        <taxon>Chitinophagaceae</taxon>
        <taxon>Arachidicoccus</taxon>
    </lineage>
</organism>
<keyword evidence="3" id="KW-1185">Reference proteome</keyword>
<dbReference type="InterPro" id="IPR032710">
    <property type="entry name" value="NTF2-like_dom_sf"/>
</dbReference>
<dbReference type="EMBL" id="CP032489">
    <property type="protein sequence ID" value="AYD47138.1"/>
    <property type="molecule type" value="Genomic_DNA"/>
</dbReference>
<dbReference type="SUPFAM" id="SSF54427">
    <property type="entry name" value="NTF2-like"/>
    <property type="match status" value="1"/>
</dbReference>
<feature type="domain" description="DUF4440" evidence="1">
    <location>
        <begin position="34"/>
        <end position="144"/>
    </location>
</feature>
<dbReference type="Pfam" id="PF14534">
    <property type="entry name" value="DUF4440"/>
    <property type="match status" value="1"/>
</dbReference>
<name>A0A386HML1_9BACT</name>
<reference evidence="2 3" key="1">
    <citation type="submission" date="2018-09" db="EMBL/GenBank/DDBJ databases">
        <title>Arachidicoccus sp. nov., a bacterium isolated from soil.</title>
        <authorList>
            <person name="Weon H.-Y."/>
            <person name="Kwon S.-W."/>
            <person name="Lee S.A."/>
        </authorList>
    </citation>
    <scope>NUCLEOTIDE SEQUENCE [LARGE SCALE GENOMIC DNA]</scope>
    <source>
        <strain evidence="2 3">KIS59-12</strain>
    </source>
</reference>